<evidence type="ECO:0000256" key="1">
    <source>
        <dbReference type="SAM" id="Coils"/>
    </source>
</evidence>
<feature type="region of interest" description="Disordered" evidence="2">
    <location>
        <begin position="459"/>
        <end position="590"/>
    </location>
</feature>
<proteinExistence type="predicted"/>
<dbReference type="EMBL" id="CAJNJA010022275">
    <property type="protein sequence ID" value="CAE7489415.1"/>
    <property type="molecule type" value="Genomic_DNA"/>
</dbReference>
<sequence>MAALAVLPSELDAAEEAALAAAAKEDLQKGSLRELAKPQSLANLPASEPESFRKESETVSHSSFESRLRRGSKNKADDKNEFAVSDSAADSKSAASKLPVPQRDPALVKLLGEICSSKELSRMQMLLGACHAKDDYGGVDTVTACMVAILDHYVQQCTDKDSARIHDLLPLMPQLQKLVEGDEDGQMVEGGVGGAAAGEPPPQQVTREEVRVRASRVLLRLAKEANHEATREPPQLEAFGPRAHILEVLMRHSEACQVGASGHVSQTQEHCQAQGDHIAAGGLAKEPCVNQETLQDFCAQLGKLAESRCALGLKMDGLRNGLEVRSCMTTHGISQKQFGEDSITATEIDVSSTEDESSRRSPCLLPAPAVAEAPLLDESVPQLPPSPRHTTSFSSAAFSGEVADLTAAEPQQTLKDEEELPLSLMFAACLTSTPRLSPATLGSDSDVVEIPIPQELTPKVKRGRHLIASPQETALTKARPRLTSPDHGTPRKATPKKATPEKATPKKPTPKKATPERATPERATLKKLTPKKSTPDRAMPKSEPERASLSRRGRSLEARAKAKPQKRKTLAQRLQDRQKTARQAKKTVDKGIKALSKAEAYKAKVEKTEQLLADTIRGDRKLYEKLLRFEVMEIEELSKKIRLANEELRSVGRKRIRDFLEAQGFVVTQQKKLPREVFEKSMFRGYR</sequence>
<gene>
    <name evidence="3" type="primary">TMPRSS13</name>
    <name evidence="3" type="ORF">SNEC2469_LOCUS13920</name>
</gene>
<feature type="non-terminal residue" evidence="3">
    <location>
        <position position="1"/>
    </location>
</feature>
<dbReference type="Proteomes" id="UP000601435">
    <property type="component" value="Unassembled WGS sequence"/>
</dbReference>
<feature type="compositionally biased region" description="Low complexity" evidence="2">
    <location>
        <begin position="83"/>
        <end position="97"/>
    </location>
</feature>
<keyword evidence="4" id="KW-1185">Reference proteome</keyword>
<dbReference type="AlphaFoldDB" id="A0A812SRW4"/>
<keyword evidence="1" id="KW-0175">Coiled coil</keyword>
<organism evidence="3 4">
    <name type="scientific">Symbiodinium necroappetens</name>
    <dbReference type="NCBI Taxonomy" id="1628268"/>
    <lineage>
        <taxon>Eukaryota</taxon>
        <taxon>Sar</taxon>
        <taxon>Alveolata</taxon>
        <taxon>Dinophyceae</taxon>
        <taxon>Suessiales</taxon>
        <taxon>Symbiodiniaceae</taxon>
        <taxon>Symbiodinium</taxon>
    </lineage>
</organism>
<protein>
    <submittedName>
        <fullName evidence="3">TMPRSS13 protein</fullName>
    </submittedName>
</protein>
<accession>A0A812SRW4</accession>
<evidence type="ECO:0000313" key="3">
    <source>
        <dbReference type="EMBL" id="CAE7489415.1"/>
    </source>
</evidence>
<feature type="compositionally biased region" description="Basic residues" evidence="2">
    <location>
        <begin position="561"/>
        <end position="570"/>
    </location>
</feature>
<feature type="coiled-coil region" evidence="1">
    <location>
        <begin position="627"/>
        <end position="654"/>
    </location>
</feature>
<reference evidence="3" key="1">
    <citation type="submission" date="2021-02" db="EMBL/GenBank/DDBJ databases">
        <authorList>
            <person name="Dougan E. K."/>
            <person name="Rhodes N."/>
            <person name="Thang M."/>
            <person name="Chan C."/>
        </authorList>
    </citation>
    <scope>NUCLEOTIDE SEQUENCE</scope>
</reference>
<comment type="caution">
    <text evidence="3">The sequence shown here is derived from an EMBL/GenBank/DDBJ whole genome shotgun (WGS) entry which is preliminary data.</text>
</comment>
<feature type="region of interest" description="Disordered" evidence="2">
    <location>
        <begin position="34"/>
        <end position="98"/>
    </location>
</feature>
<feature type="compositionally biased region" description="Basic and acidic residues" evidence="2">
    <location>
        <begin position="50"/>
        <end position="81"/>
    </location>
</feature>
<evidence type="ECO:0000256" key="2">
    <source>
        <dbReference type="SAM" id="MobiDB-lite"/>
    </source>
</evidence>
<dbReference type="OrthoDB" id="444411at2759"/>
<feature type="compositionally biased region" description="Basic and acidic residues" evidence="2">
    <location>
        <begin position="533"/>
        <end position="560"/>
    </location>
</feature>
<name>A0A812SRW4_9DINO</name>
<evidence type="ECO:0000313" key="4">
    <source>
        <dbReference type="Proteomes" id="UP000601435"/>
    </source>
</evidence>
<feature type="compositionally biased region" description="Basic and acidic residues" evidence="2">
    <location>
        <begin position="513"/>
        <end position="524"/>
    </location>
</feature>